<proteinExistence type="predicted"/>
<feature type="region of interest" description="Disordered" evidence="6">
    <location>
        <begin position="129"/>
        <end position="148"/>
    </location>
</feature>
<evidence type="ECO:0000256" key="4">
    <source>
        <dbReference type="ARBA" id="ARBA00023136"/>
    </source>
</evidence>
<evidence type="ECO:0000313" key="10">
    <source>
        <dbReference type="Proteomes" id="UP001334084"/>
    </source>
</evidence>
<accession>A0AAX4JFZ6</accession>
<dbReference type="PANTHER" id="PTHR47808">
    <property type="entry name" value="INNER NUCLEAR MEMBRANE PROTEIN HEH2-RELATED"/>
    <property type="match status" value="1"/>
</dbReference>
<evidence type="ECO:0000259" key="8">
    <source>
        <dbReference type="Pfam" id="PF09402"/>
    </source>
</evidence>
<evidence type="ECO:0000256" key="2">
    <source>
        <dbReference type="ARBA" id="ARBA00022692"/>
    </source>
</evidence>
<dbReference type="KEGG" id="vnx:VNE69_11027"/>
<feature type="domain" description="Man1/Src1-like C-terminal" evidence="8">
    <location>
        <begin position="448"/>
        <end position="568"/>
    </location>
</feature>
<evidence type="ECO:0000313" key="9">
    <source>
        <dbReference type="EMBL" id="WUR04857.1"/>
    </source>
</evidence>
<keyword evidence="2 7" id="KW-0812">Transmembrane</keyword>
<feature type="transmembrane region" description="Helical" evidence="7">
    <location>
        <begin position="464"/>
        <end position="481"/>
    </location>
</feature>
<dbReference type="GO" id="GO:0071763">
    <property type="term" value="P:nuclear membrane organization"/>
    <property type="evidence" value="ECO:0007669"/>
    <property type="project" value="TreeGrafter"/>
</dbReference>
<dbReference type="Proteomes" id="UP001334084">
    <property type="component" value="Chromosome 11"/>
</dbReference>
<protein>
    <submittedName>
        <fullName evidence="9">Inner nuclear membrane protein SRC1</fullName>
    </submittedName>
</protein>
<evidence type="ECO:0000256" key="3">
    <source>
        <dbReference type="ARBA" id="ARBA00022989"/>
    </source>
</evidence>
<sequence>MKEKDLTSETYLDPNFDYKKLTKLELKKILFENNVNVRSNALKQELLDNYKTNIYDKIDEIKLNKKREIEKMNNIYQSGSSIVEIDLNDNRERVKRNSASGRPVKKNEEVITPSKKKPISLNEKLAHIKNKPKDEKEEETSFVEEDKQNRKNIFSNVYEKKPEAKEDKPQAKEVKSEIRPDIKEKPTQFKPEVKEKYTQFKEIKPDMKDFKPQVKPEVKEKFPHAKEIKEETNISHKNFMSSTKDQNIEPEEKIQIPKMRKNTEIPNKELLKSFIEEDMKKNSSRRLSTSNECFNSSFSAYDGTAFQSKISTAPKSKKGKYFFLFILFFLIVGVFLAIKQFPYNNGKCFFCVNVPFHGKIIGNNLICDKGYIFKKSIFGNYCMKDNSKIKKIEEIVSKLEFKHGDYKYGRCLTPYLNIKDLTKNEELLNELKDHPKIIIQDNKICTKTYKISLRTFSHFYFKKIFFISMPILFLICLVKYIKYKLKLKREIEIESKKISKDVLNVLLRQLIISTNNSRFPEYVYIDQLKDVFGENRQIWNAVVNKVTNNSNVSTLQIENKEAWQWIGPIMRRKESIENIVI</sequence>
<keyword evidence="5" id="KW-0539">Nucleus</keyword>
<dbReference type="GO" id="GO:0003682">
    <property type="term" value="F:chromatin binding"/>
    <property type="evidence" value="ECO:0007669"/>
    <property type="project" value="InterPro"/>
</dbReference>
<dbReference type="InterPro" id="IPR044780">
    <property type="entry name" value="Heh2/Src1"/>
</dbReference>
<keyword evidence="3 7" id="KW-1133">Transmembrane helix</keyword>
<dbReference type="PANTHER" id="PTHR47808:SF2">
    <property type="entry name" value="LEM DOMAIN-CONTAINING PROTEIN 2"/>
    <property type="match status" value="1"/>
</dbReference>
<dbReference type="GO" id="GO:0005783">
    <property type="term" value="C:endoplasmic reticulum"/>
    <property type="evidence" value="ECO:0007669"/>
    <property type="project" value="TreeGrafter"/>
</dbReference>
<dbReference type="Pfam" id="PF09402">
    <property type="entry name" value="MSC"/>
    <property type="match status" value="1"/>
</dbReference>
<keyword evidence="10" id="KW-1185">Reference proteome</keyword>
<gene>
    <name evidence="9" type="ORF">VNE69_11027</name>
</gene>
<dbReference type="AlphaFoldDB" id="A0AAX4JFZ6"/>
<comment type="subcellular location">
    <subcellularLocation>
        <location evidence="1">Nucleus membrane</location>
    </subcellularLocation>
</comment>
<organism evidence="9 10">
    <name type="scientific">Vairimorpha necatrix</name>
    <dbReference type="NCBI Taxonomy" id="6039"/>
    <lineage>
        <taxon>Eukaryota</taxon>
        <taxon>Fungi</taxon>
        <taxon>Fungi incertae sedis</taxon>
        <taxon>Microsporidia</taxon>
        <taxon>Nosematidae</taxon>
        <taxon>Vairimorpha</taxon>
    </lineage>
</organism>
<dbReference type="GO" id="GO:0034399">
    <property type="term" value="C:nuclear periphery"/>
    <property type="evidence" value="ECO:0007669"/>
    <property type="project" value="TreeGrafter"/>
</dbReference>
<dbReference type="GO" id="GO:0005637">
    <property type="term" value="C:nuclear inner membrane"/>
    <property type="evidence" value="ECO:0007669"/>
    <property type="project" value="InterPro"/>
</dbReference>
<dbReference type="InterPro" id="IPR018996">
    <property type="entry name" value="Man1/Src1-like_C"/>
</dbReference>
<dbReference type="RefSeq" id="XP_065331002.1">
    <property type="nucleotide sequence ID" value="XM_065474930.1"/>
</dbReference>
<feature type="transmembrane region" description="Helical" evidence="7">
    <location>
        <begin position="321"/>
        <end position="338"/>
    </location>
</feature>
<reference evidence="9" key="1">
    <citation type="journal article" date="2024" name="BMC Genomics">
        <title>Functional annotation of a divergent genome using sequence and structure-based similarity.</title>
        <authorList>
            <person name="Svedberg D."/>
            <person name="Winiger R.R."/>
            <person name="Berg A."/>
            <person name="Sharma H."/>
            <person name="Tellgren-Roth C."/>
            <person name="Debrunner-Vossbrinck B.A."/>
            <person name="Vossbrinck C.R."/>
            <person name="Barandun J."/>
        </authorList>
    </citation>
    <scope>NUCLEOTIDE SEQUENCE</scope>
    <source>
        <strain evidence="9">Illinois isolate</strain>
    </source>
</reference>
<evidence type="ECO:0000256" key="5">
    <source>
        <dbReference type="ARBA" id="ARBA00023242"/>
    </source>
</evidence>
<keyword evidence="4 7" id="KW-0472">Membrane</keyword>
<dbReference type="GeneID" id="90542701"/>
<evidence type="ECO:0000256" key="7">
    <source>
        <dbReference type="SAM" id="Phobius"/>
    </source>
</evidence>
<dbReference type="EMBL" id="CP142736">
    <property type="protein sequence ID" value="WUR04857.1"/>
    <property type="molecule type" value="Genomic_DNA"/>
</dbReference>
<evidence type="ECO:0000256" key="1">
    <source>
        <dbReference type="ARBA" id="ARBA00004126"/>
    </source>
</evidence>
<evidence type="ECO:0000256" key="6">
    <source>
        <dbReference type="SAM" id="MobiDB-lite"/>
    </source>
</evidence>
<name>A0AAX4JFZ6_9MICR</name>